<feature type="region of interest" description="Disordered" evidence="1">
    <location>
        <begin position="76"/>
        <end position="97"/>
    </location>
</feature>
<evidence type="ECO:0000259" key="2">
    <source>
        <dbReference type="Pfam" id="PF09312"/>
    </source>
</evidence>
<reference evidence="4" key="1">
    <citation type="journal article" date="2019" name="Microbiol. Resour. Announc.">
        <title>Complete Genome Sequence of Halomonas olivaria, a Moderately Halophilic Bacterium Isolated from Olive Processing Effluents, Obtained by Nanopore Sequencing.</title>
        <authorList>
            <person name="Nagata S."/>
            <person name="Ii K.M."/>
            <person name="Tsukimi T."/>
            <person name="Miura M.C."/>
            <person name="Galipon J."/>
            <person name="Arakawa K."/>
        </authorList>
    </citation>
    <scope>NUCLEOTIDE SEQUENCE [LARGE SCALE GENOMIC DNA]</scope>
    <source>
        <strain evidence="4">TYRC17</strain>
    </source>
</reference>
<evidence type="ECO:0000313" key="4">
    <source>
        <dbReference type="Proteomes" id="UP000289555"/>
    </source>
</evidence>
<dbReference type="SUPFAM" id="SSF109998">
    <property type="entry name" value="Triger factor/SurA peptide-binding domain-like"/>
    <property type="match status" value="1"/>
</dbReference>
<evidence type="ECO:0000256" key="1">
    <source>
        <dbReference type="SAM" id="MobiDB-lite"/>
    </source>
</evidence>
<gene>
    <name evidence="3" type="ORF">HORIV_51640</name>
</gene>
<sequence>MKMRKPLLGRMKQLSAGSLLALFVGAGLALAPLALQAQDFQSTQRQALDSVVAVVNDNVIMRSELNDRMAQIEQQAQAQGGNLPRAPSWSGRCLSAW</sequence>
<feature type="domain" description="SurA N-terminal" evidence="2">
    <location>
        <begin position="48"/>
        <end position="85"/>
    </location>
</feature>
<dbReference type="InterPro" id="IPR027304">
    <property type="entry name" value="Trigger_fact/SurA_dom_sf"/>
</dbReference>
<name>A0ABM7GPW6_9GAMM</name>
<accession>A0ABM7GPW6</accession>
<proteinExistence type="predicted"/>
<evidence type="ECO:0000313" key="3">
    <source>
        <dbReference type="EMBL" id="BBI52743.1"/>
    </source>
</evidence>
<protein>
    <recommendedName>
        <fullName evidence="2">SurA N-terminal domain-containing protein</fullName>
    </recommendedName>
</protein>
<dbReference type="Pfam" id="PF09312">
    <property type="entry name" value="SurA_N"/>
    <property type="match status" value="1"/>
</dbReference>
<keyword evidence="4" id="KW-1185">Reference proteome</keyword>
<organism evidence="3 4">
    <name type="scientific">Vreelandella olivaria</name>
    <dbReference type="NCBI Taxonomy" id="390919"/>
    <lineage>
        <taxon>Bacteria</taxon>
        <taxon>Pseudomonadati</taxon>
        <taxon>Pseudomonadota</taxon>
        <taxon>Gammaproteobacteria</taxon>
        <taxon>Oceanospirillales</taxon>
        <taxon>Halomonadaceae</taxon>
        <taxon>Vreelandella</taxon>
    </lineage>
</organism>
<dbReference type="EMBL" id="AP019416">
    <property type="protein sequence ID" value="BBI52743.1"/>
    <property type="molecule type" value="Genomic_DNA"/>
</dbReference>
<dbReference type="InterPro" id="IPR015391">
    <property type="entry name" value="SurA_N"/>
</dbReference>
<dbReference type="Proteomes" id="UP000289555">
    <property type="component" value="Chromosome"/>
</dbReference>
<dbReference type="Gene3D" id="1.10.4030.10">
    <property type="entry name" value="Porin chaperone SurA, peptide-binding domain"/>
    <property type="match status" value="1"/>
</dbReference>